<dbReference type="Pfam" id="PF00734">
    <property type="entry name" value="CBM_1"/>
    <property type="match status" value="1"/>
</dbReference>
<feature type="active site" description="Proton acceptor" evidence="8">
    <location>
        <position position="425"/>
    </location>
</feature>
<dbReference type="EC" id="3.2.1.-" evidence="11"/>
<dbReference type="InterPro" id="IPR016288">
    <property type="entry name" value="Beta_cellobiohydrolase"/>
</dbReference>
<evidence type="ECO:0000256" key="2">
    <source>
        <dbReference type="ARBA" id="ARBA00022801"/>
    </source>
</evidence>
<feature type="domain" description="CBM1" evidence="12">
    <location>
        <begin position="18"/>
        <end position="54"/>
    </location>
</feature>
<dbReference type="InterPro" id="IPR001524">
    <property type="entry name" value="Glyco_hydro_6_CS"/>
</dbReference>
<dbReference type="GO" id="GO:0030248">
    <property type="term" value="F:cellulose binding"/>
    <property type="evidence" value="ECO:0007669"/>
    <property type="project" value="InterPro"/>
</dbReference>
<feature type="chain" id="PRO_5035490344" description="Glucanase" evidence="11">
    <location>
        <begin position="19"/>
        <end position="470"/>
    </location>
</feature>
<comment type="caution">
    <text evidence="13">The sequence shown here is derived from an EMBL/GenBank/DDBJ whole genome shotgun (WGS) entry which is preliminary data.</text>
</comment>
<evidence type="ECO:0000256" key="4">
    <source>
        <dbReference type="ARBA" id="ARBA00023157"/>
    </source>
</evidence>
<keyword evidence="14" id="KW-1185">Reference proteome</keyword>
<evidence type="ECO:0000256" key="5">
    <source>
        <dbReference type="ARBA" id="ARBA00023277"/>
    </source>
</evidence>
<evidence type="ECO:0000256" key="7">
    <source>
        <dbReference type="ARBA" id="ARBA00023326"/>
    </source>
</evidence>
<feature type="binding site" evidence="9">
    <location>
        <position position="423"/>
    </location>
    <ligand>
        <name>substrate</name>
    </ligand>
</feature>
<dbReference type="SUPFAM" id="SSF57180">
    <property type="entry name" value="Cellulose-binding domain"/>
    <property type="match status" value="1"/>
</dbReference>
<dbReference type="OrthoDB" id="64893at2759"/>
<reference evidence="13" key="1">
    <citation type="journal article" date="2021" name="Nat. Commun.">
        <title>Genetic determinants of endophytism in the Arabidopsis root mycobiome.</title>
        <authorList>
            <person name="Mesny F."/>
            <person name="Miyauchi S."/>
            <person name="Thiergart T."/>
            <person name="Pickel B."/>
            <person name="Atanasova L."/>
            <person name="Karlsson M."/>
            <person name="Huettel B."/>
            <person name="Barry K.W."/>
            <person name="Haridas S."/>
            <person name="Chen C."/>
            <person name="Bauer D."/>
            <person name="Andreopoulos W."/>
            <person name="Pangilinan J."/>
            <person name="LaButti K."/>
            <person name="Riley R."/>
            <person name="Lipzen A."/>
            <person name="Clum A."/>
            <person name="Drula E."/>
            <person name="Henrissat B."/>
            <person name="Kohler A."/>
            <person name="Grigoriev I.V."/>
            <person name="Martin F.M."/>
            <person name="Hacquard S."/>
        </authorList>
    </citation>
    <scope>NUCLEOTIDE SEQUENCE</scope>
    <source>
        <strain evidence="13">MPI-SDFR-AT-0120</strain>
    </source>
</reference>
<dbReference type="GO" id="GO:0030245">
    <property type="term" value="P:cellulose catabolic process"/>
    <property type="evidence" value="ECO:0007669"/>
    <property type="project" value="UniProtKB-KW"/>
</dbReference>
<keyword evidence="3 11" id="KW-0136">Cellulose degradation</keyword>
<evidence type="ECO:0000259" key="12">
    <source>
        <dbReference type="PROSITE" id="PS51164"/>
    </source>
</evidence>
<dbReference type="PIRSF" id="PIRSF001100">
    <property type="entry name" value="Beta_cellobiohydrolase"/>
    <property type="match status" value="1"/>
</dbReference>
<sequence>MKNVALLAAAALAPAINAQGSLYQQCGGIGFSGSTSCVSGAYCSKINDYYSQCLPGTGSGATSAAATSKAATTSKAAASSAAPPPATTLKTSAIASSPATVTSAAPGGDSGNPLKGKSFYANPYYASEVYSLASPSLVAAGSTALAAKATNVAKVPSFYWLDVRAKVPIISTFAKDVQAQNAAGANLVLPLVVYDLPERDCAALASNGELTLANNGTALYHEYIDQIAAQIKNFPDVTFVLAIEPDSLANLVTNQNVAKCANAATAYKELTTYAIKTLNLKNVVMYLDAGHAGWLGWPANMAPAADMFAALYKAAGSPAAVRGLMTNVANYNAWSIATCPAYTTPNVNCDEKRYVNAIAPLLAAKGFPAHFITDTSRNGVQPTKQQAWGDWCNVIGTGFGIRPSTTTDDPLLDAFVWVKPGGECDGTSDTSAKRYDAHCGYPDALKPAPEAGSWFQAYFEQLLVNANPAF</sequence>
<evidence type="ECO:0000256" key="3">
    <source>
        <dbReference type="ARBA" id="ARBA00023001"/>
    </source>
</evidence>
<name>A0A8K0R4L6_9PLEO</name>
<dbReference type="PANTHER" id="PTHR34876">
    <property type="match status" value="1"/>
</dbReference>
<evidence type="ECO:0000256" key="11">
    <source>
        <dbReference type="RuleBase" id="RU361186"/>
    </source>
</evidence>
<gene>
    <name evidence="13" type="ORF">FB567DRAFT_71476</name>
</gene>
<keyword evidence="6 11" id="KW-0326">Glycosidase</keyword>
<feature type="binding site" evidence="9">
    <location>
        <position position="162"/>
    </location>
    <ligand>
        <name>substrate</name>
    </ligand>
</feature>
<feature type="signal peptide" evidence="11">
    <location>
        <begin position="1"/>
        <end position="18"/>
    </location>
</feature>
<keyword evidence="1 11" id="KW-0732">Signal</keyword>
<dbReference type="InterPro" id="IPR036434">
    <property type="entry name" value="Beta_cellobiohydrolase_sf"/>
</dbReference>
<feature type="binding site" evidence="9">
    <location>
        <position position="330"/>
    </location>
    <ligand>
        <name>substrate</name>
    </ligand>
</feature>
<feature type="active site" evidence="10">
    <location>
        <position position="200"/>
    </location>
</feature>
<dbReference type="AlphaFoldDB" id="A0A8K0R4L6"/>
<dbReference type="GO" id="GO:0004553">
    <property type="term" value="F:hydrolase activity, hydrolyzing O-glycosyl compounds"/>
    <property type="evidence" value="ECO:0007669"/>
    <property type="project" value="InterPro"/>
</dbReference>
<dbReference type="Pfam" id="PF01341">
    <property type="entry name" value="Glyco_hydro_6"/>
    <property type="match status" value="1"/>
</dbReference>
<dbReference type="InterPro" id="IPR035971">
    <property type="entry name" value="CBD_sf"/>
</dbReference>
<keyword evidence="7 11" id="KW-0624">Polysaccharide degradation</keyword>
<dbReference type="FunFam" id="3.20.20.40:FF:000001">
    <property type="entry name" value="Glucanase"/>
    <property type="match status" value="1"/>
</dbReference>
<keyword evidence="2 11" id="KW-0378">Hydrolase</keyword>
<protein>
    <recommendedName>
        <fullName evidence="11">Glucanase</fullName>
        <ecNumber evidence="11">3.2.1.-</ecNumber>
    </recommendedName>
</protein>
<dbReference type="EMBL" id="JAGMVJ010000011">
    <property type="protein sequence ID" value="KAH7086462.1"/>
    <property type="molecule type" value="Genomic_DNA"/>
</dbReference>
<evidence type="ECO:0000256" key="9">
    <source>
        <dbReference type="PIRSR" id="PIRSR001100-2"/>
    </source>
</evidence>
<evidence type="ECO:0000256" key="6">
    <source>
        <dbReference type="ARBA" id="ARBA00023295"/>
    </source>
</evidence>
<dbReference type="PROSITE" id="PS00562">
    <property type="entry name" value="CBM1_1"/>
    <property type="match status" value="1"/>
</dbReference>
<keyword evidence="5 11" id="KW-0119">Carbohydrate metabolism</keyword>
<dbReference type="PANTHER" id="PTHR34876:SF4">
    <property type="entry name" value="1,4-BETA-D-GLUCAN CELLOBIOHYDROLASE C-RELATED"/>
    <property type="match status" value="1"/>
</dbReference>
<evidence type="ECO:0000313" key="13">
    <source>
        <dbReference type="EMBL" id="KAH7086462.1"/>
    </source>
</evidence>
<dbReference type="PROSITE" id="PS51164">
    <property type="entry name" value="CBM1_2"/>
    <property type="match status" value="1"/>
</dbReference>
<dbReference type="InterPro" id="IPR000254">
    <property type="entry name" value="CBD"/>
</dbReference>
<evidence type="ECO:0000313" key="14">
    <source>
        <dbReference type="Proteomes" id="UP000813461"/>
    </source>
</evidence>
<evidence type="ECO:0000256" key="1">
    <source>
        <dbReference type="ARBA" id="ARBA00022729"/>
    </source>
</evidence>
<dbReference type="Gene3D" id="3.20.20.40">
    <property type="entry name" value="1, 4-beta cellobiohydrolase"/>
    <property type="match status" value="1"/>
</dbReference>
<organism evidence="13 14">
    <name type="scientific">Paraphoma chrysanthemicola</name>
    <dbReference type="NCBI Taxonomy" id="798071"/>
    <lineage>
        <taxon>Eukaryota</taxon>
        <taxon>Fungi</taxon>
        <taxon>Dikarya</taxon>
        <taxon>Ascomycota</taxon>
        <taxon>Pezizomycotina</taxon>
        <taxon>Dothideomycetes</taxon>
        <taxon>Pleosporomycetidae</taxon>
        <taxon>Pleosporales</taxon>
        <taxon>Pleosporineae</taxon>
        <taxon>Phaeosphaeriaceae</taxon>
        <taxon>Paraphoma</taxon>
    </lineage>
</organism>
<feature type="binding site" evidence="9">
    <location>
        <position position="419"/>
    </location>
    <ligand>
        <name>substrate</name>
    </ligand>
</feature>
<feature type="binding site" evidence="9">
    <location>
        <position position="160"/>
    </location>
    <ligand>
        <name>substrate</name>
    </ligand>
</feature>
<feature type="binding site" evidence="9">
    <location>
        <position position="294"/>
    </location>
    <ligand>
        <name>substrate</name>
    </ligand>
</feature>
<accession>A0A8K0R4L6</accession>
<feature type="active site" description="Proton donor" evidence="8">
    <location>
        <position position="246"/>
    </location>
</feature>
<keyword evidence="4" id="KW-1015">Disulfide bond</keyword>
<proteinExistence type="inferred from homology"/>
<dbReference type="GO" id="GO:0005576">
    <property type="term" value="C:extracellular region"/>
    <property type="evidence" value="ECO:0007669"/>
    <property type="project" value="InterPro"/>
</dbReference>
<feature type="binding site" evidence="9">
    <location>
        <position position="291"/>
    </location>
    <ligand>
        <name>substrate</name>
    </ligand>
</feature>
<evidence type="ECO:0000256" key="10">
    <source>
        <dbReference type="PROSITE-ProRule" id="PRU10056"/>
    </source>
</evidence>
<dbReference type="SMART" id="SM00236">
    <property type="entry name" value="fCBD"/>
    <property type="match status" value="1"/>
</dbReference>
<dbReference type="PROSITE" id="PS00655">
    <property type="entry name" value="GLYCOSYL_HYDROL_F6_1"/>
    <property type="match status" value="1"/>
</dbReference>
<evidence type="ECO:0000256" key="8">
    <source>
        <dbReference type="PIRSR" id="PIRSR001100-1"/>
    </source>
</evidence>
<dbReference type="PRINTS" id="PR00733">
    <property type="entry name" value="GLHYDRLASE6"/>
</dbReference>
<comment type="similarity">
    <text evidence="11">Belongs to the glycosyl hydrolase family 6.</text>
</comment>
<dbReference type="SUPFAM" id="SSF51989">
    <property type="entry name" value="Glycosyl hydrolases family 6, cellulases"/>
    <property type="match status" value="1"/>
</dbReference>
<feature type="binding site" evidence="9">
    <location>
        <position position="391"/>
    </location>
    <ligand>
        <name>substrate</name>
    </ligand>
</feature>
<dbReference type="Proteomes" id="UP000813461">
    <property type="component" value="Unassembled WGS sequence"/>
</dbReference>